<evidence type="ECO:0000256" key="3">
    <source>
        <dbReference type="ARBA" id="ARBA00022487"/>
    </source>
</evidence>
<dbReference type="InterPro" id="IPR029058">
    <property type="entry name" value="AB_hydrolase_fold"/>
</dbReference>
<reference evidence="8" key="1">
    <citation type="submission" date="2020-11" db="EMBL/GenBank/DDBJ databases">
        <authorList>
            <person name="Tran Van P."/>
        </authorList>
    </citation>
    <scope>NUCLEOTIDE SEQUENCE</scope>
</reference>
<evidence type="ECO:0000256" key="2">
    <source>
        <dbReference type="ARBA" id="ARBA00010515"/>
    </source>
</evidence>
<dbReference type="InterPro" id="IPR050309">
    <property type="entry name" value="Type-B_Carboxylest/Lipase"/>
</dbReference>
<evidence type="ECO:0000256" key="4">
    <source>
        <dbReference type="ARBA" id="ARBA00022801"/>
    </source>
</evidence>
<dbReference type="InterPro" id="IPR002168">
    <property type="entry name" value="Lipase_GDXG_HIS_AS"/>
</dbReference>
<dbReference type="SUPFAM" id="SSF53474">
    <property type="entry name" value="alpha/beta-Hydrolases"/>
    <property type="match status" value="2"/>
</dbReference>
<comment type="similarity">
    <text evidence="2">Belongs to the 'GDXG' lipolytic enzyme family.</text>
</comment>
<dbReference type="PROSITE" id="PS00028">
    <property type="entry name" value="ZINC_FINGER_C2H2_1"/>
    <property type="match status" value="5"/>
</dbReference>
<organism evidence="8">
    <name type="scientific">Timema shepardi</name>
    <name type="common">Walking stick</name>
    <dbReference type="NCBI Taxonomy" id="629360"/>
    <lineage>
        <taxon>Eukaryota</taxon>
        <taxon>Metazoa</taxon>
        <taxon>Ecdysozoa</taxon>
        <taxon>Arthropoda</taxon>
        <taxon>Hexapoda</taxon>
        <taxon>Insecta</taxon>
        <taxon>Pterygota</taxon>
        <taxon>Neoptera</taxon>
        <taxon>Polyneoptera</taxon>
        <taxon>Phasmatodea</taxon>
        <taxon>Timematodea</taxon>
        <taxon>Timematoidea</taxon>
        <taxon>Timematidae</taxon>
        <taxon>Timema</taxon>
    </lineage>
</organism>
<keyword evidence="6" id="KW-0862">Zinc</keyword>
<comment type="similarity">
    <text evidence="1">Belongs to the type-B carboxylesterase/lipase family.</text>
</comment>
<keyword evidence="5" id="KW-0325">Glycoprotein</keyword>
<dbReference type="Gene3D" id="3.30.160.60">
    <property type="entry name" value="Classic Zinc Finger"/>
    <property type="match status" value="3"/>
</dbReference>
<evidence type="ECO:0000256" key="1">
    <source>
        <dbReference type="ARBA" id="ARBA00005964"/>
    </source>
</evidence>
<keyword evidence="3" id="KW-0719">Serine esterase</keyword>
<keyword evidence="6" id="KW-0479">Metal-binding</keyword>
<dbReference type="Pfam" id="PF00135">
    <property type="entry name" value="COesterase"/>
    <property type="match status" value="3"/>
</dbReference>
<dbReference type="Gene3D" id="3.40.50.1820">
    <property type="entry name" value="alpha/beta hydrolase"/>
    <property type="match status" value="3"/>
</dbReference>
<name>A0A7R9FYV3_TIMSH</name>
<sequence>MYATRSKKRNIFGNITNTDIDNQTSENIIETNNLQDDTLSKEEKIIVPILSEACTSKHPDTGIQCKPKSNSASDIKCTYSLRSHGNIHTFTREDALKNCQNWVSLHSSELNKDDTSHQPSNKKPRLDQIPPVATCTFEEQDVDSPDALDSHTKHNDDVDESVSSSFYQSANYVPKVIKINNLKLKLRCEWKHCHFLTDKLDAFVCHVSEHIPQLELRVNEDDEEVYVCQWRGCGFETDDSEEVVRHVNFHSYHTKIKSIGATVLRQSNVLPCQMDSEGKNLLPDLPEPFECCWEDCDKVVNNSQKFFFHVRTHVMANPRGRHVKGGIDCEWRGCKYVARTVYKLSDHIRTHTHEKQIGCPNCGSLFASNTKFLDHCRMQGYQCSHCSKYYPSERLLRDHMRHHINHYKCSFCDMTCPRPSSLTLHIRYRHLDSKPFNCQFCHYAAKTQYDLKSHLDTHCDDPIYICDEEDCTFSCRSSHTLSKHFRKEHAGGDEAVYCCHICDSRFHRGTHLTKHLFGKHSFRWPSGHCRFRYKHDEDGYYRLQTVRYESLEVTQEIMQAEVAANPLTEKELQSRRYALRSCRTRSQDIPSFHITAVDDDDEELKSRNNVLITIEEMDEKGNVISSKLIEADNTIIMPSEKMTVIADGSEMVEERAITCEAMGLKRVRLNLVWIIKGLLKYSSSGSGIETEFNGWRRRADHLHPLSTKVGTNSSSNLVATRVEDVETVVVQTDRGSLRGSSKISAIGSKYYSFQGIPYAKPPLGNLRFKSPREPDPWEGVRDVIKEKPSCVQATLILGNIIGSEDCLYLNVYTTQLANDSDSVAPKPVMVWIHGGAWQTGSGSPSMYGPDYLLEEGVVVVTINYRLGVIGFLSVNGSDVSGNAGLKDQVAALHWVKANIAQFGGDPDGVTIFGESAGGAAVHYHLLSPLSEGLFQRAISQSGSATNPTAFFDSTHERAFRLGKALGHQTSDSQNLADFLRSVPINTLVSNQNKGLTEQESERPLAASFIPTTEYPVKGEDVFLPDSPWKLLETGQFKKLPFITGINRDEGIVTVLSVVHGDELGYIFYKKGLQDSLDPNSTEMKVLNRMVKMWTNFAKTGDPSEGMDVIWKPVTSKSRNYLNINEDSTLLQDLEKERMAFWDEEVALGVSHSPVMSSDRMKPRLGDWVAMIDFLQEAAITSLSNGSNMWVFCTIAIFVHLLAFATTIERPQNEAKTVTVKTSLGILRGSINTSSIGQQYYSFQGIRYAQPPVGSLRFKAPLNPVSWNGTRDAITEGASCAQQGKGSEDCLFLNVFTTQIPPSSDESKLLPVMVWIHGGAFQSGSGSASFYGPDYLLGEGVTVVTFNYRLGVLGFLSVNDSDVAGNAGLKDQVAALRWVNANIARFGGNPNKVTIFGESAGGAAIHYQVLSPLSKELGQNPALTSDNGQEQTLAISQSGAAINPTAFFESTNERAFRLGSALGLKTNDGQKLVDFFRTLPATQLIASQNKGMTEEESEKALAAAFIPTTEFTVKGEDTFLPDSPWKLLKSGQFKKIPYITGVNQNEGFIGLMGISTPAQLNKTLNDFERVLPLNLGLKKGSKLSLQVAEKLQTDTMYAGGCHRVTNQSLAHSADSIYNYQFTYSGRLNQHKSGDEIMKVVMHGDDLNYIFYTPGLHDTLEEDSTEMKVLHQFVKMWTNFAKTGNPSKEMDVTWAPATQTKRHYLRIDANLTLQQDLEKQRMAFWDEIYLNLGL</sequence>
<keyword evidence="4" id="KW-0378">Hydrolase</keyword>
<dbReference type="SUPFAM" id="SSF57667">
    <property type="entry name" value="beta-beta-alpha zinc fingers"/>
    <property type="match status" value="2"/>
</dbReference>
<accession>A0A7R9FYV3</accession>
<dbReference type="EMBL" id="OC001693">
    <property type="protein sequence ID" value="CAD7260467.1"/>
    <property type="molecule type" value="Genomic_DNA"/>
</dbReference>
<protein>
    <recommendedName>
        <fullName evidence="7">C2H2-type domain-containing protein</fullName>
    </recommendedName>
</protein>
<dbReference type="Pfam" id="PF00096">
    <property type="entry name" value="zf-C2H2"/>
    <property type="match status" value="1"/>
</dbReference>
<dbReference type="PROSITE" id="PS01173">
    <property type="entry name" value="LIPASE_GDXG_HIS"/>
    <property type="match status" value="1"/>
</dbReference>
<feature type="domain" description="C2H2-type" evidence="7">
    <location>
        <begin position="407"/>
        <end position="435"/>
    </location>
</feature>
<dbReference type="InterPro" id="IPR013087">
    <property type="entry name" value="Znf_C2H2_type"/>
</dbReference>
<dbReference type="GO" id="GO:0052689">
    <property type="term" value="F:carboxylic ester hydrolase activity"/>
    <property type="evidence" value="ECO:0007669"/>
    <property type="project" value="UniProtKB-KW"/>
</dbReference>
<dbReference type="PROSITE" id="PS50157">
    <property type="entry name" value="ZINC_FINGER_C2H2_2"/>
    <property type="match status" value="6"/>
</dbReference>
<evidence type="ECO:0000256" key="5">
    <source>
        <dbReference type="ARBA" id="ARBA00023180"/>
    </source>
</evidence>
<dbReference type="InterPro" id="IPR002018">
    <property type="entry name" value="CarbesteraseB"/>
</dbReference>
<keyword evidence="6" id="KW-0863">Zinc-finger</keyword>
<feature type="domain" description="C2H2-type" evidence="7">
    <location>
        <begin position="327"/>
        <end position="356"/>
    </location>
</feature>
<dbReference type="FunFam" id="3.40.50.1820:FF:000092">
    <property type="entry name" value="Carboxylic ester hydrolase"/>
    <property type="match status" value="1"/>
</dbReference>
<dbReference type="PROSITE" id="PS00122">
    <property type="entry name" value="CARBOXYLESTERASE_B_1"/>
    <property type="match status" value="2"/>
</dbReference>
<feature type="domain" description="C2H2-type" evidence="7">
    <location>
        <begin position="464"/>
        <end position="494"/>
    </location>
</feature>
<dbReference type="InterPro" id="IPR019826">
    <property type="entry name" value="Carboxylesterase_B_AS"/>
</dbReference>
<feature type="domain" description="C2H2-type" evidence="7">
    <location>
        <begin position="381"/>
        <end position="408"/>
    </location>
</feature>
<dbReference type="PANTHER" id="PTHR11559">
    <property type="entry name" value="CARBOXYLESTERASE"/>
    <property type="match status" value="1"/>
</dbReference>
<dbReference type="GO" id="GO:0008270">
    <property type="term" value="F:zinc ion binding"/>
    <property type="evidence" value="ECO:0007669"/>
    <property type="project" value="UniProtKB-KW"/>
</dbReference>
<proteinExistence type="inferred from homology"/>
<evidence type="ECO:0000259" key="7">
    <source>
        <dbReference type="PROSITE" id="PS50157"/>
    </source>
</evidence>
<evidence type="ECO:0000313" key="8">
    <source>
        <dbReference type="EMBL" id="CAD7260467.1"/>
    </source>
</evidence>
<evidence type="ECO:0000256" key="6">
    <source>
        <dbReference type="PROSITE-ProRule" id="PRU00042"/>
    </source>
</evidence>
<dbReference type="InterPro" id="IPR036236">
    <property type="entry name" value="Znf_C2H2_sf"/>
</dbReference>
<feature type="domain" description="C2H2-type" evidence="7">
    <location>
        <begin position="289"/>
        <end position="318"/>
    </location>
</feature>
<feature type="domain" description="C2H2-type" evidence="7">
    <location>
        <begin position="497"/>
        <end position="525"/>
    </location>
</feature>
<gene>
    <name evidence="8" type="ORF">TSIB3V08_LOCUS4648</name>
</gene>
<dbReference type="SMART" id="SM00355">
    <property type="entry name" value="ZnF_C2H2"/>
    <property type="match status" value="10"/>
</dbReference>